<evidence type="ECO:0000256" key="4">
    <source>
        <dbReference type="ARBA" id="ARBA00022692"/>
    </source>
</evidence>
<comment type="caution">
    <text evidence="9">The sequence shown here is derived from an EMBL/GenBank/DDBJ whole genome shotgun (WGS) entry which is preliminary data.</text>
</comment>
<dbReference type="PANTHER" id="PTHR30043:SF1">
    <property type="entry name" value="ABC TRANSPORT SYSTEM PERMEASE PROTEIN P69"/>
    <property type="match status" value="1"/>
</dbReference>
<dbReference type="CDD" id="cd06261">
    <property type="entry name" value="TM_PBP2"/>
    <property type="match status" value="1"/>
</dbReference>
<name>A0A2H3KMB5_9CHLR</name>
<dbReference type="PROSITE" id="PS50928">
    <property type="entry name" value="ABC_TM1"/>
    <property type="match status" value="1"/>
</dbReference>
<feature type="transmembrane region" description="Helical" evidence="7">
    <location>
        <begin position="219"/>
        <end position="239"/>
    </location>
</feature>
<keyword evidence="4 7" id="KW-0812">Transmembrane</keyword>
<comment type="similarity">
    <text evidence="7">Belongs to the binding-protein-dependent transport system permease family.</text>
</comment>
<evidence type="ECO:0000313" key="9">
    <source>
        <dbReference type="EMBL" id="PDV99266.1"/>
    </source>
</evidence>
<dbReference type="Pfam" id="PF00528">
    <property type="entry name" value="BPD_transp_1"/>
    <property type="match status" value="1"/>
</dbReference>
<evidence type="ECO:0000256" key="5">
    <source>
        <dbReference type="ARBA" id="ARBA00022989"/>
    </source>
</evidence>
<dbReference type="SUPFAM" id="SSF161098">
    <property type="entry name" value="MetI-like"/>
    <property type="match status" value="1"/>
</dbReference>
<organism evidence="9 10">
    <name type="scientific">Candidatus Chloroploca asiatica</name>
    <dbReference type="NCBI Taxonomy" id="1506545"/>
    <lineage>
        <taxon>Bacteria</taxon>
        <taxon>Bacillati</taxon>
        <taxon>Chloroflexota</taxon>
        <taxon>Chloroflexia</taxon>
        <taxon>Chloroflexales</taxon>
        <taxon>Chloroflexineae</taxon>
        <taxon>Oscillochloridaceae</taxon>
        <taxon>Candidatus Chloroploca</taxon>
    </lineage>
</organism>
<evidence type="ECO:0000256" key="1">
    <source>
        <dbReference type="ARBA" id="ARBA00004651"/>
    </source>
</evidence>
<dbReference type="GO" id="GO:0015416">
    <property type="term" value="F:ABC-type phosphonate transporter activity"/>
    <property type="evidence" value="ECO:0007669"/>
    <property type="project" value="InterPro"/>
</dbReference>
<dbReference type="EMBL" id="LYXE01000078">
    <property type="protein sequence ID" value="PDV99266.1"/>
    <property type="molecule type" value="Genomic_DNA"/>
</dbReference>
<feature type="transmembrane region" description="Helical" evidence="7">
    <location>
        <begin position="245"/>
        <end position="263"/>
    </location>
</feature>
<dbReference type="PANTHER" id="PTHR30043">
    <property type="entry name" value="PHOSPHONATES TRANSPORT SYSTEM PERMEASE PROTEIN"/>
    <property type="match status" value="1"/>
</dbReference>
<dbReference type="Gene3D" id="1.10.3720.10">
    <property type="entry name" value="MetI-like"/>
    <property type="match status" value="1"/>
</dbReference>
<evidence type="ECO:0000256" key="7">
    <source>
        <dbReference type="RuleBase" id="RU363032"/>
    </source>
</evidence>
<gene>
    <name evidence="9" type="ORF">A9Q02_12965</name>
</gene>
<comment type="subcellular location">
    <subcellularLocation>
        <location evidence="1 7">Cell membrane</location>
        <topology evidence="1 7">Multi-pass membrane protein</topology>
    </subcellularLocation>
</comment>
<protein>
    <submittedName>
        <fullName evidence="9">Phosphonate ABC transporter, permease protein PhnE</fullName>
    </submittedName>
</protein>
<feature type="transmembrane region" description="Helical" evidence="7">
    <location>
        <begin position="85"/>
        <end position="105"/>
    </location>
</feature>
<evidence type="ECO:0000256" key="2">
    <source>
        <dbReference type="ARBA" id="ARBA00022448"/>
    </source>
</evidence>
<feature type="transmembrane region" description="Helical" evidence="7">
    <location>
        <begin position="24"/>
        <end position="41"/>
    </location>
</feature>
<dbReference type="InterPro" id="IPR035906">
    <property type="entry name" value="MetI-like_sf"/>
</dbReference>
<dbReference type="RefSeq" id="WP_097652181.1">
    <property type="nucleotide sequence ID" value="NZ_LYXE01000078.1"/>
</dbReference>
<sequence length="270" mass="30012">MPVSLEQDRRVWQRYDRATVLKRWAWWIVSTVVVIGCWQIISGATRWEFVADAPQQLAQLVRRAFPPRWDYMSQLWKPLWDTVNIATLGTLLGLIIALPIAFLAARNTTPHPVIRIIALLIIVVSRSVNSLIWALILVALIGPGLLAGIIAIGLRSIGFIGKLFYEAIEETSIEPIEAITATGASRFQVLTYAYLPQVLPAFTGVTVFRWDINIRESTVLGLVGAGGLGIALNASINALQWDRAGMIFVVIFVMVLISEWLSARVRKAII</sequence>
<feature type="domain" description="ABC transmembrane type-1" evidence="8">
    <location>
        <begin position="79"/>
        <end position="262"/>
    </location>
</feature>
<dbReference type="NCBIfam" id="TIGR01097">
    <property type="entry name" value="PhnE"/>
    <property type="match status" value="1"/>
</dbReference>
<keyword evidence="6 7" id="KW-0472">Membrane</keyword>
<dbReference type="InterPro" id="IPR005769">
    <property type="entry name" value="PhnE/PtxC"/>
</dbReference>
<proteinExistence type="inferred from homology"/>
<evidence type="ECO:0000256" key="3">
    <source>
        <dbReference type="ARBA" id="ARBA00022475"/>
    </source>
</evidence>
<dbReference type="GO" id="GO:0005886">
    <property type="term" value="C:plasma membrane"/>
    <property type="evidence" value="ECO:0007669"/>
    <property type="project" value="UniProtKB-SubCell"/>
</dbReference>
<dbReference type="AlphaFoldDB" id="A0A2H3KMB5"/>
<dbReference type="Proteomes" id="UP000220922">
    <property type="component" value="Unassembled WGS sequence"/>
</dbReference>
<evidence type="ECO:0000256" key="6">
    <source>
        <dbReference type="ARBA" id="ARBA00023136"/>
    </source>
</evidence>
<evidence type="ECO:0000259" key="8">
    <source>
        <dbReference type="PROSITE" id="PS50928"/>
    </source>
</evidence>
<keyword evidence="5 7" id="KW-1133">Transmembrane helix</keyword>
<accession>A0A2H3KMB5</accession>
<evidence type="ECO:0000313" key="10">
    <source>
        <dbReference type="Proteomes" id="UP000220922"/>
    </source>
</evidence>
<reference evidence="9 10" key="1">
    <citation type="submission" date="2016-05" db="EMBL/GenBank/DDBJ databases">
        <authorList>
            <person name="Lavstsen T."/>
            <person name="Jespersen J.S."/>
        </authorList>
    </citation>
    <scope>NUCLEOTIDE SEQUENCE [LARGE SCALE GENOMIC DNA]</scope>
    <source>
        <strain evidence="9 10">B7-9</strain>
    </source>
</reference>
<keyword evidence="3" id="KW-1003">Cell membrane</keyword>
<feature type="transmembrane region" description="Helical" evidence="7">
    <location>
        <begin position="134"/>
        <end position="154"/>
    </location>
</feature>
<feature type="transmembrane region" description="Helical" evidence="7">
    <location>
        <begin position="112"/>
        <end position="128"/>
    </location>
</feature>
<dbReference type="InterPro" id="IPR000515">
    <property type="entry name" value="MetI-like"/>
</dbReference>
<keyword evidence="2 7" id="KW-0813">Transport</keyword>
<keyword evidence="10" id="KW-1185">Reference proteome</keyword>
<dbReference type="OrthoDB" id="8557224at2"/>